<dbReference type="PANTHER" id="PTHR11857">
    <property type="entry name" value="ODORANT BINDING PROTEIN-RELATED"/>
    <property type="match status" value="1"/>
</dbReference>
<dbReference type="OrthoDB" id="8178339at2759"/>
<dbReference type="CTD" id="100164362"/>
<dbReference type="InterPro" id="IPR036728">
    <property type="entry name" value="PBP_GOBP_sf"/>
</dbReference>
<reference evidence="4" key="1">
    <citation type="submission" date="2025-08" db="UniProtKB">
        <authorList>
            <consortium name="RefSeq"/>
        </authorList>
    </citation>
    <scope>IDENTIFICATION</scope>
    <source>
        <tissue evidence="4">Whole larval tissue</tissue>
    </source>
</reference>
<dbReference type="GO" id="GO:0005615">
    <property type="term" value="C:extracellular space"/>
    <property type="evidence" value="ECO:0007669"/>
    <property type="project" value="TreeGrafter"/>
</dbReference>
<name>A0A9R0ETN0_SPOFR</name>
<organism evidence="3 4">
    <name type="scientific">Spodoptera frugiperda</name>
    <name type="common">Fall armyworm</name>
    <dbReference type="NCBI Taxonomy" id="7108"/>
    <lineage>
        <taxon>Eukaryota</taxon>
        <taxon>Metazoa</taxon>
        <taxon>Ecdysozoa</taxon>
        <taxon>Arthropoda</taxon>
        <taxon>Hexapoda</taxon>
        <taxon>Insecta</taxon>
        <taxon>Pterygota</taxon>
        <taxon>Neoptera</taxon>
        <taxon>Endopterygota</taxon>
        <taxon>Lepidoptera</taxon>
        <taxon>Glossata</taxon>
        <taxon>Ditrysia</taxon>
        <taxon>Noctuoidea</taxon>
        <taxon>Noctuidae</taxon>
        <taxon>Amphipyrinae</taxon>
        <taxon>Spodoptera</taxon>
    </lineage>
</organism>
<evidence type="ECO:0000313" key="3">
    <source>
        <dbReference type="Proteomes" id="UP000829999"/>
    </source>
</evidence>
<proteinExistence type="predicted"/>
<dbReference type="Pfam" id="PF01395">
    <property type="entry name" value="PBP_GOBP"/>
    <property type="match status" value="2"/>
</dbReference>
<sequence>MRTISLVTMWNSLFLLFTFGVFSLNAEALTMDDLKQKYVDNILECSKQYPVDRADAEQLQNRIMPDKESVRCLFACVYKLAGMMNDQGELSVEGVNAISRKYLAEDPEKLKKSEQFTEACRSVNDAPVNDGTRGCDRAALIFQCTIDKSPDTRRRSSAVELNGLTEEELKMEFTKLVMKCNKDGQMDMTELVQLQNYVVPTKQSAKCVLACAYKAAEVMNAKGEYDIDHAYKVAEMMKNGDEKRLVNAKKMADLCVKVNENSVSDGEKGCDRAAMIFKCTVENAPKFGFKL</sequence>
<dbReference type="CDD" id="cd23992">
    <property type="entry name" value="PBP_GOBP"/>
    <property type="match status" value="2"/>
</dbReference>
<keyword evidence="3" id="KW-1185">Reference proteome</keyword>
<gene>
    <name evidence="4" type="primary">LOC118267864</name>
</gene>
<dbReference type="Gene3D" id="1.10.238.20">
    <property type="entry name" value="Pheromone/general odorant binding protein domain"/>
    <property type="match status" value="2"/>
</dbReference>
<dbReference type="Proteomes" id="UP000829999">
    <property type="component" value="Chromosome 6"/>
</dbReference>
<evidence type="ECO:0000256" key="1">
    <source>
        <dbReference type="ARBA" id="ARBA00022729"/>
    </source>
</evidence>
<dbReference type="GeneID" id="118267864"/>
<dbReference type="SMART" id="SM00708">
    <property type="entry name" value="PhBP"/>
    <property type="match status" value="2"/>
</dbReference>
<dbReference type="SUPFAM" id="SSF47565">
    <property type="entry name" value="Insect pheromone/odorant-binding proteins"/>
    <property type="match status" value="2"/>
</dbReference>
<dbReference type="InterPro" id="IPR006170">
    <property type="entry name" value="PBP/GOBP"/>
</dbReference>
<protein>
    <submittedName>
        <fullName evidence="4">Uncharacterized protein LOC118267864</fullName>
    </submittedName>
</protein>
<evidence type="ECO:0000256" key="2">
    <source>
        <dbReference type="SAM" id="SignalP"/>
    </source>
</evidence>
<dbReference type="AlphaFoldDB" id="A0A9R0ETN0"/>
<dbReference type="GO" id="GO:0007608">
    <property type="term" value="P:sensory perception of smell"/>
    <property type="evidence" value="ECO:0007669"/>
    <property type="project" value="TreeGrafter"/>
</dbReference>
<keyword evidence="1 2" id="KW-0732">Signal</keyword>
<feature type="signal peptide" evidence="2">
    <location>
        <begin position="1"/>
        <end position="28"/>
    </location>
</feature>
<dbReference type="RefSeq" id="XP_050550459.1">
    <property type="nucleotide sequence ID" value="XM_050694502.1"/>
</dbReference>
<dbReference type="GO" id="GO:0005549">
    <property type="term" value="F:odorant binding"/>
    <property type="evidence" value="ECO:0007669"/>
    <property type="project" value="InterPro"/>
</dbReference>
<accession>A0A9R0ETN0</accession>
<evidence type="ECO:0000313" key="4">
    <source>
        <dbReference type="RefSeq" id="XP_050550459.1"/>
    </source>
</evidence>
<feature type="chain" id="PRO_5040465637" evidence="2">
    <location>
        <begin position="29"/>
        <end position="291"/>
    </location>
</feature>